<dbReference type="AlphaFoldDB" id="A0A8B7VBK7"/>
<gene>
    <name evidence="3" type="primary">LOC109692562</name>
</gene>
<accession>A0A8B7VBK7</accession>
<evidence type="ECO:0000256" key="2">
    <source>
        <dbReference type="ARBA" id="ARBA00023239"/>
    </source>
</evidence>
<name>A0A8B7VBK7_CASCN</name>
<reference evidence="3" key="1">
    <citation type="submission" date="2025-08" db="UniProtKB">
        <authorList>
            <consortium name="RefSeq"/>
        </authorList>
    </citation>
    <scope>IDENTIFICATION</scope>
    <source>
        <tissue evidence="3">Leukocyte</tissue>
    </source>
</reference>
<proteinExistence type="predicted"/>
<dbReference type="GO" id="GO:0005829">
    <property type="term" value="C:cytosol"/>
    <property type="evidence" value="ECO:0007669"/>
    <property type="project" value="TreeGrafter"/>
</dbReference>
<organism evidence="3">
    <name type="scientific">Castor canadensis</name>
    <name type="common">American beaver</name>
    <dbReference type="NCBI Taxonomy" id="51338"/>
    <lineage>
        <taxon>Eukaryota</taxon>
        <taxon>Metazoa</taxon>
        <taxon>Chordata</taxon>
        <taxon>Craniata</taxon>
        <taxon>Vertebrata</taxon>
        <taxon>Euteleostomi</taxon>
        <taxon>Mammalia</taxon>
        <taxon>Eutheria</taxon>
        <taxon>Euarchontoglires</taxon>
        <taxon>Glires</taxon>
        <taxon>Rodentia</taxon>
        <taxon>Castorimorpha</taxon>
        <taxon>Castoridae</taxon>
        <taxon>Castor</taxon>
    </lineage>
</organism>
<dbReference type="OrthoDB" id="406045at2759"/>
<dbReference type="GO" id="GO:0070626">
    <property type="term" value="F:(S)-2-(5-amino-1-(5-phospho-D-ribosyl)imidazole-4-carboxamido) succinate lyase (fumarate-forming) activity"/>
    <property type="evidence" value="ECO:0007669"/>
    <property type="project" value="TreeGrafter"/>
</dbReference>
<protein>
    <submittedName>
        <fullName evidence="3">Adenylosuccinate lyase isoform X1</fullName>
    </submittedName>
</protein>
<comment type="subunit">
    <text evidence="1">Homotetramer. Residues from neighboring subunits contribute catalytic and substrate-binding residues to each active site.</text>
</comment>
<dbReference type="SUPFAM" id="SSF48557">
    <property type="entry name" value="L-aspartase-like"/>
    <property type="match status" value="1"/>
</dbReference>
<dbReference type="GO" id="GO:0044208">
    <property type="term" value="P:'de novo' AMP biosynthetic process"/>
    <property type="evidence" value="ECO:0007669"/>
    <property type="project" value="TreeGrafter"/>
</dbReference>
<dbReference type="Gene3D" id="1.10.275.60">
    <property type="match status" value="1"/>
</dbReference>
<dbReference type="GO" id="GO:0004018">
    <property type="term" value="F:N6-(1,2-dicarboxyethyl)AMP AMP-lyase (fumarate-forming) activity"/>
    <property type="evidence" value="ECO:0007669"/>
    <property type="project" value="TreeGrafter"/>
</dbReference>
<dbReference type="Gene3D" id="1.20.200.10">
    <property type="entry name" value="Fumarase/aspartase (Central domain)"/>
    <property type="match status" value="1"/>
</dbReference>
<evidence type="ECO:0000256" key="1">
    <source>
        <dbReference type="ARBA" id="ARBA00011668"/>
    </source>
</evidence>
<dbReference type="PANTHER" id="PTHR43172">
    <property type="entry name" value="ADENYLOSUCCINATE LYASE"/>
    <property type="match status" value="1"/>
</dbReference>
<dbReference type="KEGG" id="ccan:109692562"/>
<dbReference type="PANTHER" id="PTHR43172:SF1">
    <property type="entry name" value="ADENYLOSUCCINATE LYASE"/>
    <property type="match status" value="1"/>
</dbReference>
<dbReference type="RefSeq" id="XP_020028817.1">
    <property type="nucleotide sequence ID" value="XM_020173228.1"/>
</dbReference>
<evidence type="ECO:0000313" key="3">
    <source>
        <dbReference type="RefSeq" id="XP_020028817.1"/>
    </source>
</evidence>
<keyword evidence="2 3" id="KW-0456">Lyase</keyword>
<sequence>MTRSAPEVMAWLKGVPFKSRLEMEESRTALAAISHARRLKQTSTSQFCISFQTLGLPITDEQIQEMKSNLDNIDFKMASEEERQLRHDVMAHVHTFGHCCPKAAGIIHLGATSCYVGDNTDLIILRNAFDLLLPKLARVISRLADFARERADLPTLGFTHFQ</sequence>
<dbReference type="InterPro" id="IPR008948">
    <property type="entry name" value="L-Aspartase-like"/>
</dbReference>